<comment type="caution">
    <text evidence="4">The sequence shown here is derived from an EMBL/GenBank/DDBJ whole genome shotgun (WGS) entry which is preliminary data.</text>
</comment>
<evidence type="ECO:0000313" key="5">
    <source>
        <dbReference type="Proteomes" id="UP000198506"/>
    </source>
</evidence>
<accession>A0AA94HKB0</accession>
<proteinExistence type="inferred from homology"/>
<protein>
    <submittedName>
        <fullName evidence="4">Amino acid/amide ABC transporter substrate-binding protein, HAAT family</fullName>
    </submittedName>
</protein>
<dbReference type="SMART" id="SM00421">
    <property type="entry name" value="HTH_LUXR"/>
    <property type="match status" value="1"/>
</dbReference>
<evidence type="ECO:0000259" key="3">
    <source>
        <dbReference type="PROSITE" id="PS50043"/>
    </source>
</evidence>
<dbReference type="PRINTS" id="PR00038">
    <property type="entry name" value="HTHLUXR"/>
</dbReference>
<name>A0AA94HKB0_9MICO</name>
<dbReference type="InterPro" id="IPR028081">
    <property type="entry name" value="Leu-bd"/>
</dbReference>
<dbReference type="CDD" id="cd06170">
    <property type="entry name" value="LuxR_C_like"/>
    <property type="match status" value="1"/>
</dbReference>
<evidence type="ECO:0000256" key="2">
    <source>
        <dbReference type="ARBA" id="ARBA00022729"/>
    </source>
</evidence>
<dbReference type="GO" id="GO:0003677">
    <property type="term" value="F:DNA binding"/>
    <property type="evidence" value="ECO:0007669"/>
    <property type="project" value="InterPro"/>
</dbReference>
<dbReference type="InterPro" id="IPR051010">
    <property type="entry name" value="BCAA_transport"/>
</dbReference>
<dbReference type="PROSITE" id="PS50043">
    <property type="entry name" value="HTH_LUXR_2"/>
    <property type="match status" value="1"/>
</dbReference>
<dbReference type="Gene3D" id="3.40.50.2300">
    <property type="match status" value="2"/>
</dbReference>
<dbReference type="Proteomes" id="UP000198506">
    <property type="component" value="Unassembled WGS sequence"/>
</dbReference>
<dbReference type="InterPro" id="IPR028082">
    <property type="entry name" value="Peripla_BP_I"/>
</dbReference>
<dbReference type="InterPro" id="IPR016032">
    <property type="entry name" value="Sig_transdc_resp-reg_C-effctor"/>
</dbReference>
<keyword evidence="5" id="KW-1185">Reference proteome</keyword>
<dbReference type="PANTHER" id="PTHR30483:SF6">
    <property type="entry name" value="PERIPLASMIC BINDING PROTEIN OF ABC TRANSPORTER FOR NATURAL AMINO ACIDS"/>
    <property type="match status" value="1"/>
</dbReference>
<organism evidence="4 5">
    <name type="scientific">Agrococcus baldri</name>
    <dbReference type="NCBI Taxonomy" id="153730"/>
    <lineage>
        <taxon>Bacteria</taxon>
        <taxon>Bacillati</taxon>
        <taxon>Actinomycetota</taxon>
        <taxon>Actinomycetes</taxon>
        <taxon>Micrococcales</taxon>
        <taxon>Microbacteriaceae</taxon>
        <taxon>Agrococcus</taxon>
    </lineage>
</organism>
<reference evidence="4 5" key="1">
    <citation type="submission" date="2016-10" db="EMBL/GenBank/DDBJ databases">
        <authorList>
            <person name="Varghese N."/>
            <person name="Submissions S."/>
        </authorList>
    </citation>
    <scope>NUCLEOTIDE SEQUENCE [LARGE SCALE GENOMIC DNA]</scope>
    <source>
        <strain evidence="4 5">IAM 15147</strain>
    </source>
</reference>
<dbReference type="PANTHER" id="PTHR30483">
    <property type="entry name" value="LEUCINE-SPECIFIC-BINDING PROTEIN"/>
    <property type="match status" value="1"/>
</dbReference>
<dbReference type="SUPFAM" id="SSF46894">
    <property type="entry name" value="C-terminal effector domain of the bipartite response regulators"/>
    <property type="match status" value="1"/>
</dbReference>
<dbReference type="Gene3D" id="1.10.10.10">
    <property type="entry name" value="Winged helix-like DNA-binding domain superfamily/Winged helix DNA-binding domain"/>
    <property type="match status" value="1"/>
</dbReference>
<dbReference type="GO" id="GO:0006355">
    <property type="term" value="P:regulation of DNA-templated transcription"/>
    <property type="evidence" value="ECO:0007669"/>
    <property type="project" value="InterPro"/>
</dbReference>
<keyword evidence="2" id="KW-0732">Signal</keyword>
<dbReference type="Pfam" id="PF13458">
    <property type="entry name" value="Peripla_BP_6"/>
    <property type="match status" value="1"/>
</dbReference>
<comment type="similarity">
    <text evidence="1">Belongs to the leucine-binding protein family.</text>
</comment>
<feature type="domain" description="HTH luxR-type" evidence="3">
    <location>
        <begin position="77"/>
        <end position="142"/>
    </location>
</feature>
<evidence type="ECO:0000313" key="4">
    <source>
        <dbReference type="EMBL" id="SFR99210.1"/>
    </source>
</evidence>
<gene>
    <name evidence="4" type="ORF">SAMN04487783_0324</name>
</gene>
<dbReference type="Pfam" id="PF00196">
    <property type="entry name" value="GerE"/>
    <property type="match status" value="1"/>
</dbReference>
<dbReference type="SUPFAM" id="SSF53822">
    <property type="entry name" value="Periplasmic binding protein-like I"/>
    <property type="match status" value="1"/>
</dbReference>
<sequence>MSVTPADGTTDVFTIRLAPHADDAAREPELLALARGFIITGRRSARFLWHSRSAWHAVHLTRATTTDEPTASVAVAPATLPRGITTREAQVLTLVALGLTNGEIAGRLGTRPRTVSTQVERLLSKLGQGSRSGLAAMAVDASLIVLPLPGGNVLSTSITQAEIQHAAATLHRRWDAGADAAVSFPEHRPIVLGTIAPLLGAGASDALELVRGASIAVREINERGGIDGRLVEHRIEEVDLFDAGSVERAVERLIAEDADGITTSYVTAEQPAMIDRIAQHGCPLLHTASLESLAQLVRDDPERYGNVFQTCPTEVHYRRGFAAFLETLVDDGSWRPEGRRVVAVEADTPSSTLADSELAVQLTEIGWELSERIRVPVRDADWRGVHDAIRQLEPDAVLITHFLPDVALLQRCLAQSGYEGLVYYVYAAAIPHFQALAGDAAEGIVWSTVTGRYEDAMGERFQRQFMLRYGEAPGWSQASAAYDQVRLLADAWTTNGTTDRAATAEHLRSTIIRGLNGVYYLGAPGQTALCFPYETEDSSIGQALLIHQVQEGALVTLAPAPKGDVRRFRAPSIIAATSVR</sequence>
<dbReference type="InterPro" id="IPR000792">
    <property type="entry name" value="Tscrpt_reg_LuxR_C"/>
</dbReference>
<dbReference type="EMBL" id="FOZN01000001">
    <property type="protein sequence ID" value="SFR99210.1"/>
    <property type="molecule type" value="Genomic_DNA"/>
</dbReference>
<dbReference type="AlphaFoldDB" id="A0AA94HKB0"/>
<dbReference type="InterPro" id="IPR036388">
    <property type="entry name" value="WH-like_DNA-bd_sf"/>
</dbReference>
<evidence type="ECO:0000256" key="1">
    <source>
        <dbReference type="ARBA" id="ARBA00010062"/>
    </source>
</evidence>